<evidence type="ECO:0000256" key="1">
    <source>
        <dbReference type="SAM" id="MobiDB-lite"/>
    </source>
</evidence>
<keyword evidence="2" id="KW-0472">Membrane</keyword>
<name>A0A0D2WMD4_CAPO3</name>
<dbReference type="EMBL" id="KE346362">
    <property type="protein sequence ID" value="KJE91298.1"/>
    <property type="molecule type" value="Genomic_DNA"/>
</dbReference>
<feature type="transmembrane region" description="Helical" evidence="2">
    <location>
        <begin position="137"/>
        <end position="159"/>
    </location>
</feature>
<reference evidence="4" key="1">
    <citation type="submission" date="2011-02" db="EMBL/GenBank/DDBJ databases">
        <title>The Genome Sequence of Capsaspora owczarzaki ATCC 30864.</title>
        <authorList>
            <person name="Russ C."/>
            <person name="Cuomo C."/>
            <person name="Burger G."/>
            <person name="Gray M.W."/>
            <person name="Holland P.W.H."/>
            <person name="King N."/>
            <person name="Lang F.B.F."/>
            <person name="Roger A.J."/>
            <person name="Ruiz-Trillo I."/>
            <person name="Young S.K."/>
            <person name="Zeng Q."/>
            <person name="Gargeya S."/>
            <person name="Alvarado L."/>
            <person name="Berlin A."/>
            <person name="Chapman S.B."/>
            <person name="Chen Z."/>
            <person name="Freedman E."/>
            <person name="Gellesch M."/>
            <person name="Goldberg J."/>
            <person name="Griggs A."/>
            <person name="Gujja S."/>
            <person name="Heilman E."/>
            <person name="Heiman D."/>
            <person name="Howarth C."/>
            <person name="Mehta T."/>
            <person name="Neiman D."/>
            <person name="Pearson M."/>
            <person name="Roberts A."/>
            <person name="Saif S."/>
            <person name="Shea T."/>
            <person name="Shenoy N."/>
            <person name="Sisk P."/>
            <person name="Stolte C."/>
            <person name="Sykes S."/>
            <person name="White J."/>
            <person name="Yandava C."/>
            <person name="Haas B."/>
            <person name="Nusbaum C."/>
            <person name="Birren B."/>
        </authorList>
    </citation>
    <scope>NUCLEOTIDE SEQUENCE</scope>
    <source>
        <strain evidence="4">ATCC 30864</strain>
    </source>
</reference>
<evidence type="ECO:0000313" key="3">
    <source>
        <dbReference type="EMBL" id="KJE91298.1"/>
    </source>
</evidence>
<sequence length="187" mass="21086">MTERRRRAGDLDESTERLLQNDDDSNHGHSHSHGHGHSHANPVSLREPSHRRHDPLGALPPASPGHPTIEGVVWFGLALLIYRFTNFPEVIMFDSRIRRSYLHFGLALMGVNVLISLYLVVYLRWIRKSQAAWEVEAPYAIPIITACGVLAAVLLSIAIWPVWGILSPFFLFVLLMGLVVVLRLLPF</sequence>
<accession>A0A0D2WMD4</accession>
<feature type="transmembrane region" description="Helical" evidence="2">
    <location>
        <begin position="165"/>
        <end position="185"/>
    </location>
</feature>
<dbReference type="Proteomes" id="UP000008743">
    <property type="component" value="Unassembled WGS sequence"/>
</dbReference>
<feature type="compositionally biased region" description="Basic and acidic residues" evidence="1">
    <location>
        <begin position="1"/>
        <end position="27"/>
    </location>
</feature>
<dbReference type="PANTHER" id="PTHR31134:SF1">
    <property type="entry name" value="TRANSMEMBRANE PROTEIN 128"/>
    <property type="match status" value="1"/>
</dbReference>
<dbReference type="AlphaFoldDB" id="A0A0D2WMD4"/>
<feature type="transmembrane region" description="Helical" evidence="2">
    <location>
        <begin position="104"/>
        <end position="125"/>
    </location>
</feature>
<dbReference type="eggNOG" id="ENOG502RZ1U">
    <property type="taxonomic scope" value="Eukaryota"/>
</dbReference>
<keyword evidence="2" id="KW-1133">Transmembrane helix</keyword>
<keyword evidence="4" id="KW-1185">Reference proteome</keyword>
<dbReference type="OrthoDB" id="58903at2759"/>
<gene>
    <name evidence="3" type="ORF">CAOG_008606</name>
</gene>
<dbReference type="InParanoid" id="A0A0D2WMD4"/>
<feature type="region of interest" description="Disordered" evidence="1">
    <location>
        <begin position="1"/>
        <end position="63"/>
    </location>
</feature>
<feature type="compositionally biased region" description="Basic residues" evidence="1">
    <location>
        <begin position="28"/>
        <end position="38"/>
    </location>
</feature>
<keyword evidence="2" id="KW-0812">Transmembrane</keyword>
<dbReference type="Pfam" id="PF20479">
    <property type="entry name" value="TMEM128"/>
    <property type="match status" value="1"/>
</dbReference>
<dbReference type="OMA" id="WELWSIS"/>
<protein>
    <submittedName>
        <fullName evidence="3">Uncharacterized protein</fullName>
    </submittedName>
</protein>
<dbReference type="PhylomeDB" id="A0A0D2WMD4"/>
<proteinExistence type="predicted"/>
<dbReference type="InterPro" id="IPR033579">
    <property type="entry name" value="TMEM128"/>
</dbReference>
<evidence type="ECO:0000256" key="2">
    <source>
        <dbReference type="SAM" id="Phobius"/>
    </source>
</evidence>
<evidence type="ECO:0000313" key="4">
    <source>
        <dbReference type="Proteomes" id="UP000008743"/>
    </source>
</evidence>
<dbReference type="PANTHER" id="PTHR31134">
    <property type="entry name" value="TRANSMEMBRANE PROTEIN 128"/>
    <property type="match status" value="1"/>
</dbReference>
<organism evidence="3 4">
    <name type="scientific">Capsaspora owczarzaki (strain ATCC 30864)</name>
    <dbReference type="NCBI Taxonomy" id="595528"/>
    <lineage>
        <taxon>Eukaryota</taxon>
        <taxon>Filasterea</taxon>
        <taxon>Capsaspora</taxon>
    </lineage>
</organism>
<dbReference type="RefSeq" id="XP_011270206.1">
    <property type="nucleotide sequence ID" value="XM_011271904.1"/>
</dbReference>